<comment type="similarity">
    <text evidence="1 4">Belongs to the bacterial solute-binding protein 3 family.</text>
</comment>
<evidence type="ECO:0000256" key="2">
    <source>
        <dbReference type="ARBA" id="ARBA00022448"/>
    </source>
</evidence>
<dbReference type="InterPro" id="IPR018313">
    <property type="entry name" value="SBP_3_CS"/>
</dbReference>
<dbReference type="Gene3D" id="3.40.190.10">
    <property type="entry name" value="Periplasmic binding protein-like II"/>
    <property type="match status" value="2"/>
</dbReference>
<accession>A0A6N8FTL0</accession>
<dbReference type="GO" id="GO:0030288">
    <property type="term" value="C:outer membrane-bounded periplasmic space"/>
    <property type="evidence" value="ECO:0007669"/>
    <property type="project" value="TreeGrafter"/>
</dbReference>
<reference evidence="7 8" key="1">
    <citation type="journal article" date="2019" name="Front. Microbiol.">
        <title>Genomic Features for Desiccation Tolerance and Sugar Biosynthesis in the Extremophile Gloeocapsopsis sp. UTEX B3054.</title>
        <authorList>
            <person name="Urrejola C."/>
            <person name="Alcorta J."/>
            <person name="Salas L."/>
            <person name="Vasquez M."/>
            <person name="Polz M.F."/>
            <person name="Vicuna R."/>
            <person name="Diez B."/>
        </authorList>
    </citation>
    <scope>NUCLEOTIDE SEQUENCE [LARGE SCALE GENOMIC DNA]</scope>
    <source>
        <strain evidence="7 8">1H9</strain>
    </source>
</reference>
<feature type="signal peptide" evidence="5">
    <location>
        <begin position="1"/>
        <end position="23"/>
    </location>
</feature>
<evidence type="ECO:0000256" key="3">
    <source>
        <dbReference type="ARBA" id="ARBA00022729"/>
    </source>
</evidence>
<proteinExistence type="inferred from homology"/>
<dbReference type="SMART" id="SM00062">
    <property type="entry name" value="PBPb"/>
    <property type="match status" value="1"/>
</dbReference>
<evidence type="ECO:0000259" key="6">
    <source>
        <dbReference type="SMART" id="SM00062"/>
    </source>
</evidence>
<keyword evidence="3 5" id="KW-0732">Signal</keyword>
<organism evidence="7 8">
    <name type="scientific">Gloeocapsopsis dulcis AAB1 = 1H9</name>
    <dbReference type="NCBI Taxonomy" id="1433147"/>
    <lineage>
        <taxon>Bacteria</taxon>
        <taxon>Bacillati</taxon>
        <taxon>Cyanobacteriota</taxon>
        <taxon>Cyanophyceae</taxon>
        <taxon>Oscillatoriophycideae</taxon>
        <taxon>Chroococcales</taxon>
        <taxon>Chroococcaceae</taxon>
        <taxon>Gloeocapsopsis</taxon>
        <taxon>Gloeocapsopsis dulcis</taxon>
    </lineage>
</organism>
<protein>
    <submittedName>
        <fullName evidence="7">ABC transporter substrate-binding protein</fullName>
    </submittedName>
</protein>
<dbReference type="GO" id="GO:0006865">
    <property type="term" value="P:amino acid transport"/>
    <property type="evidence" value="ECO:0007669"/>
    <property type="project" value="TreeGrafter"/>
</dbReference>
<dbReference type="SUPFAM" id="SSF53850">
    <property type="entry name" value="Periplasmic binding protein-like II"/>
    <property type="match status" value="1"/>
</dbReference>
<gene>
    <name evidence="7" type="ORF">BWI75_02640</name>
</gene>
<dbReference type="EMBL" id="NAPY01000002">
    <property type="protein sequence ID" value="MUL35286.1"/>
    <property type="molecule type" value="Genomic_DNA"/>
</dbReference>
<dbReference type="PANTHER" id="PTHR30085:SF6">
    <property type="entry name" value="ABC TRANSPORTER GLUTAMINE-BINDING PROTEIN GLNH"/>
    <property type="match status" value="1"/>
</dbReference>
<evidence type="ECO:0000256" key="5">
    <source>
        <dbReference type="SAM" id="SignalP"/>
    </source>
</evidence>
<evidence type="ECO:0000313" key="7">
    <source>
        <dbReference type="EMBL" id="MUL35286.1"/>
    </source>
</evidence>
<evidence type="ECO:0000256" key="1">
    <source>
        <dbReference type="ARBA" id="ARBA00010333"/>
    </source>
</evidence>
<dbReference type="OrthoDB" id="457005at2"/>
<dbReference type="GO" id="GO:0005576">
    <property type="term" value="C:extracellular region"/>
    <property type="evidence" value="ECO:0007669"/>
    <property type="project" value="TreeGrafter"/>
</dbReference>
<dbReference type="AlphaFoldDB" id="A0A6N8FTL0"/>
<name>A0A6N8FTL0_9CHRO</name>
<dbReference type="InterPro" id="IPR051455">
    <property type="entry name" value="Bact_solute-bind_prot3"/>
</dbReference>
<feature type="domain" description="Solute-binding protein family 3/N-terminal" evidence="6">
    <location>
        <begin position="51"/>
        <end position="273"/>
    </location>
</feature>
<sequence>MKVKRQLLLIICSFLLASMNFRASIVSDRWEIPFAVAAHAADLPEIKQRGYLLVAVKDNLRPLGYRDAQGNLQGLEIELAQRLAQDLLGSINAVQFQPVANRDRLAVVLDNQVDLTIANVTVTESRARLISFSLPYYFDGTAIITKIPSVQNLSDFAARRIAVLKGSSTISTIRYLIPSAQLIGVDSYTQAYSLLEANAADAFAADASVLSGWVQEYPQYRLLPTLLSAEPLAVVMPKGLQYNALRQQVNTAITRYLSEGWLQQRASYWGLPINQKARSED</sequence>
<evidence type="ECO:0000313" key="8">
    <source>
        <dbReference type="Proteomes" id="UP000441797"/>
    </source>
</evidence>
<dbReference type="InterPro" id="IPR001638">
    <property type="entry name" value="Solute-binding_3/MltF_N"/>
</dbReference>
<keyword evidence="2" id="KW-0813">Transport</keyword>
<dbReference type="PANTHER" id="PTHR30085">
    <property type="entry name" value="AMINO ACID ABC TRANSPORTER PERMEASE"/>
    <property type="match status" value="1"/>
</dbReference>
<keyword evidence="8" id="KW-1185">Reference proteome</keyword>
<feature type="chain" id="PRO_5027090041" evidence="5">
    <location>
        <begin position="24"/>
        <end position="281"/>
    </location>
</feature>
<dbReference type="Pfam" id="PF00497">
    <property type="entry name" value="SBP_bac_3"/>
    <property type="match status" value="1"/>
</dbReference>
<dbReference type="Proteomes" id="UP000441797">
    <property type="component" value="Unassembled WGS sequence"/>
</dbReference>
<comment type="caution">
    <text evidence="7">The sequence shown here is derived from an EMBL/GenBank/DDBJ whole genome shotgun (WGS) entry which is preliminary data.</text>
</comment>
<evidence type="ECO:0000256" key="4">
    <source>
        <dbReference type="RuleBase" id="RU003744"/>
    </source>
</evidence>
<dbReference type="PROSITE" id="PS01039">
    <property type="entry name" value="SBP_BACTERIAL_3"/>
    <property type="match status" value="1"/>
</dbReference>